<proteinExistence type="predicted"/>
<organism evidence="3 4">
    <name type="scientific">Halorubrum hochstenium ATCC 700873</name>
    <dbReference type="NCBI Taxonomy" id="1227481"/>
    <lineage>
        <taxon>Archaea</taxon>
        <taxon>Methanobacteriati</taxon>
        <taxon>Methanobacteriota</taxon>
        <taxon>Stenosarchaea group</taxon>
        <taxon>Halobacteria</taxon>
        <taxon>Halobacteriales</taxon>
        <taxon>Haloferacaceae</taxon>
        <taxon>Halorubrum</taxon>
    </lineage>
</organism>
<accession>M0F510</accession>
<dbReference type="EMBL" id="AOJO01000045">
    <property type="protein sequence ID" value="ELZ55096.1"/>
    <property type="molecule type" value="Genomic_DNA"/>
</dbReference>
<dbReference type="OrthoDB" id="275825at2157"/>
<dbReference type="RefSeq" id="WP_008584804.1">
    <property type="nucleotide sequence ID" value="NZ_AOJO01000045.1"/>
</dbReference>
<dbReference type="GeneID" id="72713510"/>
<evidence type="ECO:0000313" key="4">
    <source>
        <dbReference type="Proteomes" id="UP000011689"/>
    </source>
</evidence>
<dbReference type="NCBIfam" id="TIGR01444">
    <property type="entry name" value="fkbM_fam"/>
    <property type="match status" value="1"/>
</dbReference>
<gene>
    <name evidence="3" type="ORF">C467_10231</name>
</gene>
<dbReference type="Gene3D" id="3.40.50.150">
    <property type="entry name" value="Vaccinia Virus protein VP39"/>
    <property type="match status" value="1"/>
</dbReference>
<keyword evidence="3" id="KW-0489">Methyltransferase</keyword>
<protein>
    <submittedName>
        <fullName evidence="3">SAM-dependent methyltransferase</fullName>
    </submittedName>
</protein>
<dbReference type="STRING" id="1227481.C467_10231"/>
<evidence type="ECO:0000313" key="3">
    <source>
        <dbReference type="EMBL" id="ELZ55096.1"/>
    </source>
</evidence>
<dbReference type="PANTHER" id="PTHR34203:SF15">
    <property type="entry name" value="SLL1173 PROTEIN"/>
    <property type="match status" value="1"/>
</dbReference>
<feature type="compositionally biased region" description="Basic and acidic residues" evidence="1">
    <location>
        <begin position="172"/>
        <end position="194"/>
    </location>
</feature>
<sequence length="292" mass="31207">MSGLTSLLSARAERLGFRTLYRLADLTYALGVATPKRTVAGTYWSYEPTNPHGDDPGLAALDRLPDDAVILDAGAHVGEHAIPLARDTDRRVVAFEPNGESADRLARNAERNGLGDRIDLRRAGVGDADATLTFYRSTFSKCSAFDRDLATRWGASVAGTESVPVRRLDDLVEGVGDRRPDERVGDRRPGERAGESGATGGVPVPSPDAIKVDVEGHEAAVLRGAAGVIETHRPLLVVEVHDAESGVDGGEAAEGSATDDDLREWLQARGYAVEDAEDVWVCRPTEEASARN</sequence>
<dbReference type="GO" id="GO:0032259">
    <property type="term" value="P:methylation"/>
    <property type="evidence" value="ECO:0007669"/>
    <property type="project" value="UniProtKB-KW"/>
</dbReference>
<keyword evidence="3" id="KW-0808">Transferase</keyword>
<keyword evidence="4" id="KW-1185">Reference proteome</keyword>
<feature type="region of interest" description="Disordered" evidence="1">
    <location>
        <begin position="172"/>
        <end position="206"/>
    </location>
</feature>
<dbReference type="PATRIC" id="fig|1227481.4.peg.2017"/>
<dbReference type="GO" id="GO:0008168">
    <property type="term" value="F:methyltransferase activity"/>
    <property type="evidence" value="ECO:0007669"/>
    <property type="project" value="UniProtKB-KW"/>
</dbReference>
<dbReference type="Pfam" id="PF05050">
    <property type="entry name" value="Methyltransf_21"/>
    <property type="match status" value="2"/>
</dbReference>
<feature type="domain" description="Methyltransferase FkbM" evidence="2">
    <location>
        <begin position="72"/>
        <end position="181"/>
    </location>
</feature>
<evidence type="ECO:0000259" key="2">
    <source>
        <dbReference type="Pfam" id="PF05050"/>
    </source>
</evidence>
<evidence type="ECO:0000256" key="1">
    <source>
        <dbReference type="SAM" id="MobiDB-lite"/>
    </source>
</evidence>
<dbReference type="InterPro" id="IPR006342">
    <property type="entry name" value="FkbM_mtfrase"/>
</dbReference>
<dbReference type="AlphaFoldDB" id="M0F510"/>
<dbReference type="SUPFAM" id="SSF53335">
    <property type="entry name" value="S-adenosyl-L-methionine-dependent methyltransferases"/>
    <property type="match status" value="1"/>
</dbReference>
<feature type="domain" description="Methyltransferase FkbM" evidence="2">
    <location>
        <begin position="206"/>
        <end position="271"/>
    </location>
</feature>
<dbReference type="PANTHER" id="PTHR34203">
    <property type="entry name" value="METHYLTRANSFERASE, FKBM FAMILY PROTEIN"/>
    <property type="match status" value="1"/>
</dbReference>
<dbReference type="InterPro" id="IPR052514">
    <property type="entry name" value="SAM-dependent_MTase"/>
</dbReference>
<dbReference type="Proteomes" id="UP000011689">
    <property type="component" value="Unassembled WGS sequence"/>
</dbReference>
<name>M0F510_9EURY</name>
<comment type="caution">
    <text evidence="3">The sequence shown here is derived from an EMBL/GenBank/DDBJ whole genome shotgun (WGS) entry which is preliminary data.</text>
</comment>
<reference evidence="3 4" key="1">
    <citation type="journal article" date="2014" name="PLoS Genet.">
        <title>Phylogenetically driven sequencing of extremely halophilic archaea reveals strategies for static and dynamic osmo-response.</title>
        <authorList>
            <person name="Becker E.A."/>
            <person name="Seitzer P.M."/>
            <person name="Tritt A."/>
            <person name="Larsen D."/>
            <person name="Krusor M."/>
            <person name="Yao A.I."/>
            <person name="Wu D."/>
            <person name="Madern D."/>
            <person name="Eisen J.A."/>
            <person name="Darling A.E."/>
            <person name="Facciotti M.T."/>
        </authorList>
    </citation>
    <scope>NUCLEOTIDE SEQUENCE [LARGE SCALE GENOMIC DNA]</scope>
    <source>
        <strain evidence="3 4">ATCC 700873</strain>
    </source>
</reference>
<dbReference type="InterPro" id="IPR029063">
    <property type="entry name" value="SAM-dependent_MTases_sf"/>
</dbReference>